<feature type="compositionally biased region" description="Basic residues" evidence="1">
    <location>
        <begin position="355"/>
        <end position="366"/>
    </location>
</feature>
<dbReference type="EMBL" id="JAAAIP010000006">
    <property type="protein sequence ID" value="KAG0330106.1"/>
    <property type="molecule type" value="Genomic_DNA"/>
</dbReference>
<name>A0A9P6RYX7_9FUNG</name>
<evidence type="ECO:0000256" key="1">
    <source>
        <dbReference type="SAM" id="MobiDB-lite"/>
    </source>
</evidence>
<feature type="region of interest" description="Disordered" evidence="1">
    <location>
        <begin position="651"/>
        <end position="732"/>
    </location>
</feature>
<feature type="compositionally biased region" description="Polar residues" evidence="1">
    <location>
        <begin position="1040"/>
        <end position="1054"/>
    </location>
</feature>
<feature type="compositionally biased region" description="Low complexity" evidence="1">
    <location>
        <begin position="419"/>
        <end position="434"/>
    </location>
</feature>
<feature type="compositionally biased region" description="Polar residues" evidence="1">
    <location>
        <begin position="1435"/>
        <end position="1452"/>
    </location>
</feature>
<reference evidence="2" key="1">
    <citation type="journal article" date="2020" name="Fungal Divers.">
        <title>Resolving the Mortierellaceae phylogeny through synthesis of multi-gene phylogenetics and phylogenomics.</title>
        <authorList>
            <person name="Vandepol N."/>
            <person name="Liber J."/>
            <person name="Desiro A."/>
            <person name="Na H."/>
            <person name="Kennedy M."/>
            <person name="Barry K."/>
            <person name="Grigoriev I.V."/>
            <person name="Miller A.N."/>
            <person name="O'Donnell K."/>
            <person name="Stajich J.E."/>
            <person name="Bonito G."/>
        </authorList>
    </citation>
    <scope>NUCLEOTIDE SEQUENCE</scope>
    <source>
        <strain evidence="2">REB-010B</strain>
    </source>
</reference>
<evidence type="ECO:0000313" key="3">
    <source>
        <dbReference type="Proteomes" id="UP000738325"/>
    </source>
</evidence>
<feature type="compositionally biased region" description="Polar residues" evidence="1">
    <location>
        <begin position="569"/>
        <end position="585"/>
    </location>
</feature>
<gene>
    <name evidence="2" type="ORF">BGZ99_007968</name>
</gene>
<dbReference type="OrthoDB" id="2448087at2759"/>
<feature type="compositionally biased region" description="Low complexity" evidence="1">
    <location>
        <begin position="338"/>
        <end position="354"/>
    </location>
</feature>
<feature type="compositionally biased region" description="Basic and acidic residues" evidence="1">
    <location>
        <begin position="1465"/>
        <end position="1476"/>
    </location>
</feature>
<dbReference type="InterPro" id="IPR036181">
    <property type="entry name" value="MIT_dom_sf"/>
</dbReference>
<feature type="region of interest" description="Disordered" evidence="1">
    <location>
        <begin position="496"/>
        <end position="635"/>
    </location>
</feature>
<sequence>MTSAPGRSLRPDLFANPSPSPPSRPHQPVRSFQGHHHHQPPRLDQPHTNAPTQQQLKQLQQRRSSSTDWQQERSVDSSWRAIFDAALVKAQQAVQHDELGETVMAIDLYEQAVADLGRVIPMCGIEKKKKSMIAIQTIYQDRLSQLNASISAKATETLLDLLPEQPEALEPYYTFTDGRGVAYGHEDQYTAQGNFQEHNLYEQSRQRYAPQEPFQSPRPLISHHTHSDGSDRGSKIIGKKRSKTQPSEPHPPDFLLANYGYSNNNDNGIGRYGNGSSNGIGNGSDHSNGNYIRGEYGISGNGGYISPPYSAPASSPSPPPLLVSPIFMTHKPEITPPESQAAEQQKPSSSSSKSSRWRPFGKKKSKSFSAGETSTSVPFQHPSGSEAPSVPELPSDIPRPVFLPSNIVDPVDWDDLYSQPFQGQQPQQPQQQPGWFMDQRESPIPLDEHEQLTRYYDDDENGDVDPHYIADAKGRAHAFEGTNASKVKVLPAAVPTENESTFKRPTLTHNTSSYSYDQPFPSAFVSDGYSQGSSESVGYASQEPSSNVPDERDYPLSYPEGEYHDPHQLQYTSVGWQRSSHSVDPSMTKPASAFENYQMDQHPSGGTETETAESEKPKQKTKWFGKKKKNKKDEPVETYDNVAKLMDQAMFGGGAAKPRKKNKDKEAEMVIQRSMQRPRQKSLSVVDDNGSLDDQIPPNSLPMILPRKDSRTDFDSQTTYDSHGSSLDARQRASSQLRYDDLATSMAEQHLLAQETVEIYSSTPYTRQATHTPKALAPINHATGKAYMLPGKRQQQDDGTLESIESPLSVTPESVIIPKDEDARYGGFDPAKKSKSQPYNMFKLNEDGRKQSLNLDNMPISPTFSQIGTGEDIKSVLSDNTRKSSIHSSELKPLAPVALAKDRKKRVSDGYIPYEYQEEVEGPLMERVEVPENREIVGFVLPVEEIVDYDLEGTDETALDNWDSWVNQLEFFEKVLSDKGLKKKNSKRAKKLKKEKEKEMAEEQLAASRASTSSSPFSSLKANRSSIFSSSTSRPSTIIAQGTNADRPTTVSEDLSSRHSFHSTRSSAVLGQDIAVQQLSVQQGKKRWWNPRRKETTSVYSSTGSFAVSEQDQEVYLSTLLHNSHEIQIQQQQQQQQQHLEQPQHSLQDIQGDKDVASQVTSQEHEGAPNDISECSQTILSLQRLEPMLALASPLVVTAPEVVPAEKIATVQHQQPVTEEEVVVAPIEPKIKAPKSNKVKLQPISTPVAKILQIEDPEELWLYVQQAKTYATTKMNKGDKRSAAIALKRAQALEARWQEIMLELASSGEDEDELLDDDDDDDEEDDDEEDDDDEGKEVKKETHSEPAPTAKATSVPAIVPTQKLRLSTNKATEAPSDVLVTPTVLSPQDRASEYEDDNDDDDDLDEERARRRMHMRKIQSRSETALDMYSKYKVSNKSALPSQSSLATSTEDATAEVDESGAGDAEEKGAIGADDERLGADATLEQLLATTNIRHLQFYIQRLKTDTVTKARNGNKFAALEGMKNVKTLQRRLTELEDGGKTELEVDQ</sequence>
<feature type="compositionally biased region" description="Polar residues" evidence="1">
    <location>
        <begin position="715"/>
        <end position="725"/>
    </location>
</feature>
<evidence type="ECO:0000313" key="2">
    <source>
        <dbReference type="EMBL" id="KAG0330106.1"/>
    </source>
</evidence>
<dbReference type="Proteomes" id="UP000738325">
    <property type="component" value="Unassembled WGS sequence"/>
</dbReference>
<feature type="compositionally biased region" description="Basic residues" evidence="1">
    <location>
        <begin position="1410"/>
        <end position="1419"/>
    </location>
</feature>
<keyword evidence="3" id="KW-1185">Reference proteome</keyword>
<feature type="region of interest" description="Disordered" evidence="1">
    <location>
        <begin position="206"/>
        <end position="259"/>
    </location>
</feature>
<accession>A0A9P6RYX7</accession>
<comment type="caution">
    <text evidence="2">The sequence shown here is derived from an EMBL/GenBank/DDBJ whole genome shotgun (WGS) entry which is preliminary data.</text>
</comment>
<feature type="compositionally biased region" description="Low complexity" evidence="1">
    <location>
        <begin position="1003"/>
        <end position="1039"/>
    </location>
</feature>
<dbReference type="SUPFAM" id="SSF116846">
    <property type="entry name" value="MIT domain"/>
    <property type="match status" value="1"/>
</dbReference>
<feature type="region of interest" description="Disordered" evidence="1">
    <location>
        <begin position="1"/>
        <end position="53"/>
    </location>
</feature>
<protein>
    <recommendedName>
        <fullName evidence="4">MIT domain-containing protein</fullName>
    </recommendedName>
</protein>
<organism evidence="2 3">
    <name type="scientific">Dissophora globulifera</name>
    <dbReference type="NCBI Taxonomy" id="979702"/>
    <lineage>
        <taxon>Eukaryota</taxon>
        <taxon>Fungi</taxon>
        <taxon>Fungi incertae sedis</taxon>
        <taxon>Mucoromycota</taxon>
        <taxon>Mortierellomycotina</taxon>
        <taxon>Mortierellomycetes</taxon>
        <taxon>Mortierellales</taxon>
        <taxon>Mortierellaceae</taxon>
        <taxon>Dissophora</taxon>
    </lineage>
</organism>
<feature type="region of interest" description="Disordered" evidence="1">
    <location>
        <begin position="1435"/>
        <end position="1476"/>
    </location>
</feature>
<feature type="region of interest" description="Disordered" evidence="1">
    <location>
        <begin position="1304"/>
        <end position="1422"/>
    </location>
</feature>
<feature type="compositionally biased region" description="Acidic residues" evidence="1">
    <location>
        <begin position="1308"/>
        <end position="1335"/>
    </location>
</feature>
<feature type="region of interest" description="Disordered" evidence="1">
    <location>
        <begin position="1153"/>
        <end position="1173"/>
    </location>
</feature>
<feature type="region of interest" description="Disordered" evidence="1">
    <location>
        <begin position="987"/>
        <end position="1066"/>
    </location>
</feature>
<feature type="compositionally biased region" description="Acidic residues" evidence="1">
    <location>
        <begin position="1394"/>
        <end position="1406"/>
    </location>
</feature>
<feature type="compositionally biased region" description="Basic and acidic residues" evidence="1">
    <location>
        <begin position="225"/>
        <end position="234"/>
    </location>
</feature>
<feature type="compositionally biased region" description="Polar residues" evidence="1">
    <location>
        <begin position="507"/>
        <end position="516"/>
    </location>
</feature>
<evidence type="ECO:0008006" key="4">
    <source>
        <dbReference type="Google" id="ProtNLM"/>
    </source>
</evidence>
<feature type="region of interest" description="Disordered" evidence="1">
    <location>
        <begin position="331"/>
        <end position="440"/>
    </location>
</feature>
<feature type="compositionally biased region" description="Polar residues" evidence="1">
    <location>
        <begin position="673"/>
        <end position="683"/>
    </location>
</feature>
<feature type="compositionally biased region" description="Basic residues" evidence="1">
    <location>
        <begin position="619"/>
        <end position="630"/>
    </location>
</feature>
<proteinExistence type="predicted"/>